<evidence type="ECO:0008006" key="4">
    <source>
        <dbReference type="Google" id="ProtNLM"/>
    </source>
</evidence>
<proteinExistence type="predicted"/>
<reference evidence="2" key="1">
    <citation type="submission" date="2022-07" db="EMBL/GenBank/DDBJ databases">
        <title>Isolation, identification, and degradation of a PFOSA degrading strain from sewage treatment plant.</title>
        <authorList>
            <person name="Zhang L."/>
            <person name="Huo Y."/>
        </authorList>
    </citation>
    <scope>NUCLEOTIDE SEQUENCE</scope>
    <source>
        <strain evidence="2">C1</strain>
    </source>
</reference>
<keyword evidence="3" id="KW-1185">Reference proteome</keyword>
<name>A0ABY5IR96_9FLAO</name>
<sequence>MMKLKRILLFLLLGMNLTWAQQTVKVTNNYASENKEIQELIDFQNIYIEQLNFVGAALKGKYYEINIQEFKNGKPVRKVNLFEGSESDYFKITLENLSLKFFFSMTDGKLKTYMKGPGFGSKKSYFKLNNDAEIYALKDFFGSKESLEMNISTGTDIPVFAIITPTMHKDGSGSYCEVVQSDVKPENLGTHFKIPHHFLVSIRFK</sequence>
<dbReference type="RefSeq" id="WP_256549742.1">
    <property type="nucleotide sequence ID" value="NZ_CP101751.1"/>
</dbReference>
<organism evidence="2 3">
    <name type="scientific">Flavobacterium cerinum</name>
    <dbReference type="NCBI Taxonomy" id="2502784"/>
    <lineage>
        <taxon>Bacteria</taxon>
        <taxon>Pseudomonadati</taxon>
        <taxon>Bacteroidota</taxon>
        <taxon>Flavobacteriia</taxon>
        <taxon>Flavobacteriales</taxon>
        <taxon>Flavobacteriaceae</taxon>
        <taxon>Flavobacterium</taxon>
    </lineage>
</organism>
<protein>
    <recommendedName>
        <fullName evidence="4">DUF4412 domain-containing protein</fullName>
    </recommendedName>
</protein>
<accession>A0ABY5IR96</accession>
<dbReference type="EMBL" id="CP101751">
    <property type="protein sequence ID" value="UUC44072.1"/>
    <property type="molecule type" value="Genomic_DNA"/>
</dbReference>
<keyword evidence="1" id="KW-0732">Signal</keyword>
<dbReference type="Proteomes" id="UP001059844">
    <property type="component" value="Chromosome"/>
</dbReference>
<gene>
    <name evidence="2" type="ORF">NOX80_10555</name>
</gene>
<evidence type="ECO:0000313" key="3">
    <source>
        <dbReference type="Proteomes" id="UP001059844"/>
    </source>
</evidence>
<feature type="signal peptide" evidence="1">
    <location>
        <begin position="1"/>
        <end position="20"/>
    </location>
</feature>
<evidence type="ECO:0000256" key="1">
    <source>
        <dbReference type="SAM" id="SignalP"/>
    </source>
</evidence>
<feature type="chain" id="PRO_5046447098" description="DUF4412 domain-containing protein" evidence="1">
    <location>
        <begin position="21"/>
        <end position="205"/>
    </location>
</feature>
<evidence type="ECO:0000313" key="2">
    <source>
        <dbReference type="EMBL" id="UUC44072.1"/>
    </source>
</evidence>